<dbReference type="Proteomes" id="UP000468388">
    <property type="component" value="Unassembled WGS sequence"/>
</dbReference>
<accession>A0A6N8JCZ0</accession>
<comment type="caution">
    <text evidence="1">The sequence shown here is derived from an EMBL/GenBank/DDBJ whole genome shotgun (WGS) entry which is preliminary data.</text>
</comment>
<dbReference type="OrthoDB" id="1089471at2"/>
<keyword evidence="2" id="KW-1185">Reference proteome</keyword>
<evidence type="ECO:0000313" key="2">
    <source>
        <dbReference type="Proteomes" id="UP000468388"/>
    </source>
</evidence>
<evidence type="ECO:0008006" key="3">
    <source>
        <dbReference type="Google" id="ProtNLM"/>
    </source>
</evidence>
<reference evidence="1 2" key="1">
    <citation type="submission" date="2019-12" db="EMBL/GenBank/DDBJ databases">
        <title>The draft genomic sequence of strain Chitinophaga oryziterrae JCM 16595.</title>
        <authorList>
            <person name="Zhang X."/>
        </authorList>
    </citation>
    <scope>NUCLEOTIDE SEQUENCE [LARGE SCALE GENOMIC DNA]</scope>
    <source>
        <strain evidence="1 2">JCM 16595</strain>
    </source>
</reference>
<evidence type="ECO:0000313" key="1">
    <source>
        <dbReference type="EMBL" id="MVT41982.1"/>
    </source>
</evidence>
<name>A0A6N8JCZ0_9BACT</name>
<sequence length="350" mass="37186">MDLPSRLATLYKNGISVIFSVGAGGTSDFTNIENLIKQYGTGSNNPLYINFAALKSAMVNAGGNIDAIDFDNEDNLQSGVMVDFASMLADIGYSSVTFCPYSSLSVWNDTLKQLIKKFGADFVSALHLQCYSGGAYNDPQQWGQMIAEAGSSALLIPGLATNQAYPGTWWQNSSKQPGQSVKEYPSVAMYGGGDWSSMLRQGNYASANDAMASCIGGETFFFYCNQPLNLGPGKVYNTGDAVFFGGIPQWGSAPQCNGYALSNGCSNIYNANGACPNDLQQQYSEWASGKFPVNGGFIWMYDSIVDCVLSGPCGEGGDDVATVATAYKNAIVSGLSLSLSDSLKVGQLKY</sequence>
<organism evidence="1 2">
    <name type="scientific">Chitinophaga oryziterrae</name>
    <dbReference type="NCBI Taxonomy" id="1031224"/>
    <lineage>
        <taxon>Bacteria</taxon>
        <taxon>Pseudomonadati</taxon>
        <taxon>Bacteroidota</taxon>
        <taxon>Chitinophagia</taxon>
        <taxon>Chitinophagales</taxon>
        <taxon>Chitinophagaceae</taxon>
        <taxon>Chitinophaga</taxon>
    </lineage>
</organism>
<dbReference type="RefSeq" id="WP_157300618.1">
    <property type="nucleotide sequence ID" value="NZ_BAAAZB010000005.1"/>
</dbReference>
<dbReference type="EMBL" id="WRXO01000004">
    <property type="protein sequence ID" value="MVT41982.1"/>
    <property type="molecule type" value="Genomic_DNA"/>
</dbReference>
<proteinExistence type="predicted"/>
<dbReference type="AlphaFoldDB" id="A0A6N8JCZ0"/>
<gene>
    <name evidence="1" type="ORF">GO495_15430</name>
</gene>
<protein>
    <recommendedName>
        <fullName evidence="3">GH18 domain-containing protein</fullName>
    </recommendedName>
</protein>